<gene>
    <name evidence="3" type="ORF">FRC96_20685</name>
</gene>
<evidence type="ECO:0000259" key="2">
    <source>
        <dbReference type="Pfam" id="PF02470"/>
    </source>
</evidence>
<dbReference type="PANTHER" id="PTHR33371:SF4">
    <property type="entry name" value="INTERMEMBRANE PHOSPHOLIPID TRANSPORT SYSTEM BINDING PROTEIN MLAD"/>
    <property type="match status" value="1"/>
</dbReference>
<protein>
    <submittedName>
        <fullName evidence="3">MCE family protein</fullName>
    </submittedName>
</protein>
<keyword evidence="1" id="KW-0472">Membrane</keyword>
<proteinExistence type="predicted"/>
<dbReference type="RefSeq" id="WP_146977442.1">
    <property type="nucleotide sequence ID" value="NZ_VOSL01000146.1"/>
</dbReference>
<reference evidence="3 4" key="1">
    <citation type="submission" date="2019-08" db="EMBL/GenBank/DDBJ databases">
        <title>Bradymonadales sp. TMQ2.</title>
        <authorList>
            <person name="Liang Q."/>
        </authorList>
    </citation>
    <scope>NUCLEOTIDE SEQUENCE [LARGE SCALE GENOMIC DNA]</scope>
    <source>
        <strain evidence="3 4">TMQ2</strain>
    </source>
</reference>
<dbReference type="SUPFAM" id="SSF58104">
    <property type="entry name" value="Methyl-accepting chemotaxis protein (MCP) signaling domain"/>
    <property type="match status" value="1"/>
</dbReference>
<sequence length="518" mass="57149">MKLADVMTPFKVGLLVIAGVAATIVMVTLLSGDMDMDAEASKRYYAHFDDVTGLAVKSRIQMAGIPVGTIDAIRLDGSRARVEVSVRGDIVLYEGQLNPDGLDTNGAALAKRQASLIGDYYLELTPGTEGRVLENGDPIRNIIKDVGPDELFERLNDITKDIQAVTNSLATVFGGEDAQRSIQQMLDDMQSVLATLNQFVATNSVKLDQLVTDASNIGRDISFLTARGSESIDTILRDTEAIVQEVRYIIGQSTTDVQAGLGTMQGTLARLQRTLDSLNYSLQNVQDITEKINEGEGTVGELINNPTIAYRTEQILDDAGDFLGRVTRLRTIVELRSEYHLQNQQLKNVFGLRLEPNEDKYYMFEFVDDFRGSTSVVTERVNTTDPSVDDALYQETRTTTTDEFKFSLVLGRSFQAADWLRLGGRFGIIESTGGIGATVGLFPDRRLEVQTDLFDFSAAENPRLRAYGTYRFLEFAYISGGIDDVINPDRRDYFIGAGIRFDDEDLKALLTTTGVPTP</sequence>
<dbReference type="InterPro" id="IPR052336">
    <property type="entry name" value="MlaD_Phospholipid_Transporter"/>
</dbReference>
<comment type="caution">
    <text evidence="3">The sequence shown here is derived from an EMBL/GenBank/DDBJ whole genome shotgun (WGS) entry which is preliminary data.</text>
</comment>
<evidence type="ECO:0000256" key="1">
    <source>
        <dbReference type="SAM" id="Phobius"/>
    </source>
</evidence>
<dbReference type="PANTHER" id="PTHR33371">
    <property type="entry name" value="INTERMEMBRANE PHOSPHOLIPID TRANSPORT SYSTEM BINDING PROTEIN MLAD-RELATED"/>
    <property type="match status" value="1"/>
</dbReference>
<evidence type="ECO:0000313" key="3">
    <source>
        <dbReference type="EMBL" id="TXD31724.1"/>
    </source>
</evidence>
<dbReference type="InterPro" id="IPR003399">
    <property type="entry name" value="Mce/MlaD"/>
</dbReference>
<organism evidence="3 4">
    <name type="scientific">Lujinxingia vulgaris</name>
    <dbReference type="NCBI Taxonomy" id="2600176"/>
    <lineage>
        <taxon>Bacteria</taxon>
        <taxon>Deltaproteobacteria</taxon>
        <taxon>Bradymonadales</taxon>
        <taxon>Lujinxingiaceae</taxon>
        <taxon>Lujinxingia</taxon>
    </lineage>
</organism>
<dbReference type="Proteomes" id="UP000321046">
    <property type="component" value="Unassembled WGS sequence"/>
</dbReference>
<evidence type="ECO:0000313" key="4">
    <source>
        <dbReference type="Proteomes" id="UP000321046"/>
    </source>
</evidence>
<dbReference type="AlphaFoldDB" id="A0A5C6WXM8"/>
<dbReference type="OrthoDB" id="9788420at2"/>
<keyword evidence="1" id="KW-0812">Transmembrane</keyword>
<accession>A0A5C6WXM8</accession>
<keyword evidence="1" id="KW-1133">Transmembrane helix</keyword>
<feature type="transmembrane region" description="Helical" evidence="1">
    <location>
        <begin position="12"/>
        <end position="32"/>
    </location>
</feature>
<feature type="domain" description="Mce/MlaD" evidence="2">
    <location>
        <begin position="41"/>
        <end position="127"/>
    </location>
</feature>
<name>A0A5C6WXM8_9DELT</name>
<dbReference type="EMBL" id="VOSL01000146">
    <property type="protein sequence ID" value="TXD31724.1"/>
    <property type="molecule type" value="Genomic_DNA"/>
</dbReference>
<dbReference type="Pfam" id="PF02470">
    <property type="entry name" value="MlaD"/>
    <property type="match status" value="1"/>
</dbReference>